<dbReference type="EMBL" id="BSQG01000002">
    <property type="protein sequence ID" value="GLU47617.1"/>
    <property type="molecule type" value="Genomic_DNA"/>
</dbReference>
<keyword evidence="1" id="KW-0812">Transmembrane</keyword>
<keyword evidence="1" id="KW-1133">Transmembrane helix</keyword>
<gene>
    <name evidence="4" type="ORF">Nans01_19680</name>
</gene>
<dbReference type="InterPro" id="IPR013783">
    <property type="entry name" value="Ig-like_fold"/>
</dbReference>
<feature type="transmembrane region" description="Helical" evidence="1">
    <location>
        <begin position="175"/>
        <end position="198"/>
    </location>
</feature>
<sequence>MAVPRSIARGVAVSAVTAALLPPVPALADDRDPADLPALAISLTDSRDRIEPGEETDYTLTLRNDGERAVEGITLAQTGPPELEFRRPGEGGQVRGGAVTWQLSLEPGEEAVRTVTALMNETGSDVWRVAVTACAGLAADPAPIVCASDANLLPAATAADTAVRDTGLTGLPAPLLKAVCAAAALALLVAAAAGLLYWRRTSMERRAA</sequence>
<proteinExistence type="predicted"/>
<feature type="signal peptide" evidence="2">
    <location>
        <begin position="1"/>
        <end position="28"/>
    </location>
</feature>
<dbReference type="InterPro" id="IPR001434">
    <property type="entry name" value="OmcB-like_DUF11"/>
</dbReference>
<dbReference type="AlphaFoldDB" id="A0A9W6P5V8"/>
<keyword evidence="1" id="KW-0472">Membrane</keyword>
<evidence type="ECO:0000313" key="4">
    <source>
        <dbReference type="EMBL" id="GLU47617.1"/>
    </source>
</evidence>
<keyword evidence="2" id="KW-0732">Signal</keyword>
<organism evidence="4 5">
    <name type="scientific">Nocardiopsis ansamitocini</name>
    <dbReference type="NCBI Taxonomy" id="1670832"/>
    <lineage>
        <taxon>Bacteria</taxon>
        <taxon>Bacillati</taxon>
        <taxon>Actinomycetota</taxon>
        <taxon>Actinomycetes</taxon>
        <taxon>Streptosporangiales</taxon>
        <taxon>Nocardiopsidaceae</taxon>
        <taxon>Nocardiopsis</taxon>
    </lineage>
</organism>
<evidence type="ECO:0000259" key="3">
    <source>
        <dbReference type="Pfam" id="PF01345"/>
    </source>
</evidence>
<dbReference type="GO" id="GO:0005975">
    <property type="term" value="P:carbohydrate metabolic process"/>
    <property type="evidence" value="ECO:0007669"/>
    <property type="project" value="UniProtKB-ARBA"/>
</dbReference>
<keyword evidence="5" id="KW-1185">Reference proteome</keyword>
<evidence type="ECO:0000256" key="2">
    <source>
        <dbReference type="SAM" id="SignalP"/>
    </source>
</evidence>
<dbReference type="Gene3D" id="2.60.40.10">
    <property type="entry name" value="Immunoglobulins"/>
    <property type="match status" value="1"/>
</dbReference>
<evidence type="ECO:0000256" key="1">
    <source>
        <dbReference type="SAM" id="Phobius"/>
    </source>
</evidence>
<feature type="chain" id="PRO_5040775414" description="DUF11 domain-containing protein" evidence="2">
    <location>
        <begin position="29"/>
        <end position="208"/>
    </location>
</feature>
<protein>
    <recommendedName>
        <fullName evidence="3">DUF11 domain-containing protein</fullName>
    </recommendedName>
</protein>
<dbReference type="RefSeq" id="WP_285758733.1">
    <property type="nucleotide sequence ID" value="NZ_BSQG01000002.1"/>
</dbReference>
<reference evidence="4" key="1">
    <citation type="submission" date="2023-02" db="EMBL/GenBank/DDBJ databases">
        <title>Nocardiopsis ansamitocini NBRC 112285.</title>
        <authorList>
            <person name="Ichikawa N."/>
            <person name="Sato H."/>
            <person name="Tonouchi N."/>
        </authorList>
    </citation>
    <scope>NUCLEOTIDE SEQUENCE</scope>
    <source>
        <strain evidence="4">NBRC 112285</strain>
    </source>
</reference>
<name>A0A9W6P5V8_9ACTN</name>
<feature type="domain" description="DUF11" evidence="3">
    <location>
        <begin position="39"/>
        <end position="132"/>
    </location>
</feature>
<dbReference type="Pfam" id="PF01345">
    <property type="entry name" value="DUF11"/>
    <property type="match status" value="1"/>
</dbReference>
<comment type="caution">
    <text evidence="4">The sequence shown here is derived from an EMBL/GenBank/DDBJ whole genome shotgun (WGS) entry which is preliminary data.</text>
</comment>
<accession>A0A9W6P5V8</accession>
<dbReference type="Proteomes" id="UP001165092">
    <property type="component" value="Unassembled WGS sequence"/>
</dbReference>
<evidence type="ECO:0000313" key="5">
    <source>
        <dbReference type="Proteomes" id="UP001165092"/>
    </source>
</evidence>